<dbReference type="Gene3D" id="1.25.40.20">
    <property type="entry name" value="Ankyrin repeat-containing domain"/>
    <property type="match status" value="1"/>
</dbReference>
<accession>A0AAN8WXG9</accession>
<keyword evidence="2" id="KW-0040">ANK repeat</keyword>
<evidence type="ECO:0000256" key="1">
    <source>
        <dbReference type="ARBA" id="ARBA00022737"/>
    </source>
</evidence>
<dbReference type="SMART" id="SM00248">
    <property type="entry name" value="ANK"/>
    <property type="match status" value="4"/>
</dbReference>
<keyword evidence="1" id="KW-0677">Repeat</keyword>
<organism evidence="3 4">
    <name type="scientific">Halocaridina rubra</name>
    <name type="common">Hawaiian red shrimp</name>
    <dbReference type="NCBI Taxonomy" id="373956"/>
    <lineage>
        <taxon>Eukaryota</taxon>
        <taxon>Metazoa</taxon>
        <taxon>Ecdysozoa</taxon>
        <taxon>Arthropoda</taxon>
        <taxon>Crustacea</taxon>
        <taxon>Multicrustacea</taxon>
        <taxon>Malacostraca</taxon>
        <taxon>Eumalacostraca</taxon>
        <taxon>Eucarida</taxon>
        <taxon>Decapoda</taxon>
        <taxon>Pleocyemata</taxon>
        <taxon>Caridea</taxon>
        <taxon>Atyoidea</taxon>
        <taxon>Atyidae</taxon>
        <taxon>Halocaridina</taxon>
    </lineage>
</organism>
<comment type="caution">
    <text evidence="3">The sequence shown here is derived from an EMBL/GenBank/DDBJ whole genome shotgun (WGS) entry which is preliminary data.</text>
</comment>
<dbReference type="PANTHER" id="PTHR24198:SF165">
    <property type="entry name" value="ANKYRIN REPEAT-CONTAINING PROTEIN-RELATED"/>
    <property type="match status" value="1"/>
</dbReference>
<evidence type="ECO:0000256" key="2">
    <source>
        <dbReference type="ARBA" id="ARBA00023043"/>
    </source>
</evidence>
<dbReference type="Pfam" id="PF12796">
    <property type="entry name" value="Ank_2"/>
    <property type="match status" value="1"/>
</dbReference>
<protein>
    <submittedName>
        <fullName evidence="3">Uncharacterized protein</fullName>
    </submittedName>
</protein>
<reference evidence="3 4" key="1">
    <citation type="submission" date="2023-11" db="EMBL/GenBank/DDBJ databases">
        <title>Halocaridina rubra genome assembly.</title>
        <authorList>
            <person name="Smith C."/>
        </authorList>
    </citation>
    <scope>NUCLEOTIDE SEQUENCE [LARGE SCALE GENOMIC DNA]</scope>
    <source>
        <strain evidence="3">EP-1</strain>
        <tissue evidence="3">Whole</tissue>
    </source>
</reference>
<keyword evidence="4" id="KW-1185">Reference proteome</keyword>
<dbReference type="EMBL" id="JAXCGZ010017029">
    <property type="protein sequence ID" value="KAK7069089.1"/>
    <property type="molecule type" value="Genomic_DNA"/>
</dbReference>
<dbReference type="SUPFAM" id="SSF48403">
    <property type="entry name" value="Ankyrin repeat"/>
    <property type="match status" value="1"/>
</dbReference>
<dbReference type="PANTHER" id="PTHR24198">
    <property type="entry name" value="ANKYRIN REPEAT AND PROTEIN KINASE DOMAIN-CONTAINING PROTEIN"/>
    <property type="match status" value="1"/>
</dbReference>
<name>A0AAN8WXG9_HALRR</name>
<dbReference type="InterPro" id="IPR036770">
    <property type="entry name" value="Ankyrin_rpt-contain_sf"/>
</dbReference>
<evidence type="ECO:0000313" key="4">
    <source>
        <dbReference type="Proteomes" id="UP001381693"/>
    </source>
</evidence>
<dbReference type="AlphaFoldDB" id="A0AAN8WXG9"/>
<evidence type="ECO:0000313" key="3">
    <source>
        <dbReference type="EMBL" id="KAK7069089.1"/>
    </source>
</evidence>
<gene>
    <name evidence="3" type="ORF">SK128_001881</name>
</gene>
<dbReference type="InterPro" id="IPR002110">
    <property type="entry name" value="Ankyrin_rpt"/>
</dbReference>
<proteinExistence type="predicted"/>
<dbReference type="Proteomes" id="UP001381693">
    <property type="component" value="Unassembled WGS sequence"/>
</dbReference>
<sequence>MDTDTYYPEAKRMKMLHMSPYYGEQATMNHQPCNCPPPRKGLPQEQSSSAWDGRVENVKNWLANGGDVNAVNQYGGTLLSAACCNGQVEVMLELIKHPNLHLNTMHGGKTAFAQALHYFHEECAEIILTSSLKCRPILSGQWSSVMQILERQPNMNPSAASYILSRATQENEWDAVTLILKMDVPFTVDDLDPIIQKAFALDEWDVIYSVLHRKFRHKPECVNEMLAKLIDQRDWVKVDSILKLEKKYAKFDIPLTEACVEENEVNVRRLVNKCASDVESLNGTLLVIAGGGTSEAICHMLMEFYHLYSDETIVNAIFIAAMKNNLELLPFLLEKHFPRISYQALSATQGIADRYGNKNAFKLLEHALDAKAKKMFQ</sequence>